<reference evidence="2 3" key="1">
    <citation type="submission" date="2019-08" db="EMBL/GenBank/DDBJ databases">
        <title>Deep-cultivation of Planctomycetes and their phenomic and genomic characterization uncovers novel biology.</title>
        <authorList>
            <person name="Wiegand S."/>
            <person name="Jogler M."/>
            <person name="Boedeker C."/>
            <person name="Pinto D."/>
            <person name="Vollmers J."/>
            <person name="Rivas-Marin E."/>
            <person name="Kohn T."/>
            <person name="Peeters S.H."/>
            <person name="Heuer A."/>
            <person name="Rast P."/>
            <person name="Oberbeckmann S."/>
            <person name="Bunk B."/>
            <person name="Jeske O."/>
            <person name="Meyerdierks A."/>
            <person name="Storesund J.E."/>
            <person name="Kallscheuer N."/>
            <person name="Luecker S."/>
            <person name="Lage O.M."/>
            <person name="Pohl T."/>
            <person name="Merkel B.J."/>
            <person name="Hornburger P."/>
            <person name="Mueller R.-W."/>
            <person name="Bruemmer F."/>
            <person name="Labrenz M."/>
            <person name="Spormann A.M."/>
            <person name="Op den Camp H."/>
            <person name="Overmann J."/>
            <person name="Amann R."/>
            <person name="Jetten M.S.M."/>
            <person name="Mascher T."/>
            <person name="Medema M.H."/>
            <person name="Devos D.P."/>
            <person name="Kaster A.-K."/>
            <person name="Ovreas L."/>
            <person name="Rohde M."/>
            <person name="Galperin M.Y."/>
            <person name="Jogler C."/>
        </authorList>
    </citation>
    <scope>NUCLEOTIDE SEQUENCE [LARGE SCALE GENOMIC DNA]</scope>
    <source>
        <strain evidence="2 3">DSM 8797</strain>
    </source>
</reference>
<feature type="region of interest" description="Disordered" evidence="1">
    <location>
        <begin position="1"/>
        <end position="46"/>
    </location>
</feature>
<dbReference type="Proteomes" id="UP000322887">
    <property type="component" value="Chromosome"/>
</dbReference>
<gene>
    <name evidence="2" type="ORF">GmarT_40960</name>
</gene>
<dbReference type="RefSeq" id="WP_002646762.1">
    <property type="nucleotide sequence ID" value="NZ_CP042910.1"/>
</dbReference>
<feature type="compositionally biased region" description="Polar residues" evidence="1">
    <location>
        <begin position="18"/>
        <end position="41"/>
    </location>
</feature>
<evidence type="ECO:0000313" key="2">
    <source>
        <dbReference type="EMBL" id="QEG18210.1"/>
    </source>
</evidence>
<organism evidence="2 3">
    <name type="scientific">Gimesia maris</name>
    <dbReference type="NCBI Taxonomy" id="122"/>
    <lineage>
        <taxon>Bacteria</taxon>
        <taxon>Pseudomonadati</taxon>
        <taxon>Planctomycetota</taxon>
        <taxon>Planctomycetia</taxon>
        <taxon>Planctomycetales</taxon>
        <taxon>Planctomycetaceae</taxon>
        <taxon>Gimesia</taxon>
    </lineage>
</organism>
<dbReference type="EMBL" id="CP042910">
    <property type="protein sequence ID" value="QEG18210.1"/>
    <property type="molecule type" value="Genomic_DNA"/>
</dbReference>
<evidence type="ECO:0000256" key="1">
    <source>
        <dbReference type="SAM" id="MobiDB-lite"/>
    </source>
</evidence>
<keyword evidence="3" id="KW-1185">Reference proteome</keyword>
<accession>A0ABX5YRN3</accession>
<evidence type="ECO:0000313" key="3">
    <source>
        <dbReference type="Proteomes" id="UP000322887"/>
    </source>
</evidence>
<dbReference type="GeneID" id="98648580"/>
<name>A0ABX5YRN3_9PLAN</name>
<sequence>MHLSLQTPEPTADVFPAEQQTGNKNESALQTGTPHVSPSNKTEQEIDVREQQYEWFWSM</sequence>
<proteinExistence type="predicted"/>
<protein>
    <submittedName>
        <fullName evidence="2">Uncharacterized protein</fullName>
    </submittedName>
</protein>